<dbReference type="RefSeq" id="WP_228426148.1">
    <property type="nucleotide sequence ID" value="NZ_JAJFNJ020000003.1"/>
</dbReference>
<gene>
    <name evidence="2" type="ORF">LLE72_020720</name>
</gene>
<dbReference type="EMBL" id="JAJFNJ020000003">
    <property type="protein sequence ID" value="MEC3890104.1"/>
    <property type="molecule type" value="Genomic_DNA"/>
</dbReference>
<accession>A0AAJ3CF67</accession>
<dbReference type="Proteomes" id="UP001297361">
    <property type="component" value="Unassembled WGS sequence"/>
</dbReference>
<evidence type="ECO:0000313" key="2">
    <source>
        <dbReference type="EMBL" id="MEC3890104.1"/>
    </source>
</evidence>
<keyword evidence="1" id="KW-1133">Transmembrane helix</keyword>
<protein>
    <submittedName>
        <fullName evidence="2">Uncharacterized protein</fullName>
    </submittedName>
</protein>
<evidence type="ECO:0000256" key="1">
    <source>
        <dbReference type="SAM" id="Phobius"/>
    </source>
</evidence>
<feature type="transmembrane region" description="Helical" evidence="1">
    <location>
        <begin position="104"/>
        <end position="123"/>
    </location>
</feature>
<comment type="caution">
    <text evidence="2">The sequence shown here is derived from an EMBL/GenBank/DDBJ whole genome shotgun (WGS) entry which is preliminary data.</text>
</comment>
<dbReference type="AlphaFoldDB" id="A0AAJ3CF67"/>
<organism evidence="2 3">
    <name type="scientific">Xanthomonas campestris pv. papavericola</name>
    <dbReference type="NCBI Taxonomy" id="487881"/>
    <lineage>
        <taxon>Bacteria</taxon>
        <taxon>Pseudomonadati</taxon>
        <taxon>Pseudomonadota</taxon>
        <taxon>Gammaproteobacteria</taxon>
        <taxon>Lysobacterales</taxon>
        <taxon>Lysobacteraceae</taxon>
        <taxon>Xanthomonas</taxon>
    </lineage>
</organism>
<evidence type="ECO:0000313" key="3">
    <source>
        <dbReference type="Proteomes" id="UP001297361"/>
    </source>
</evidence>
<proteinExistence type="predicted"/>
<reference evidence="2" key="2">
    <citation type="submission" date="2024-01" db="EMBL/GenBank/DDBJ databases">
        <title>Long-read genome sequencing of X. campestris pv. papavericola.</title>
        <authorList>
            <person name="Hussain R.M.F."/>
            <person name="Greer S."/>
            <person name="Harrison J."/>
            <person name="Grant M."/>
            <person name="Vicente J."/>
            <person name="Studholme D.J."/>
        </authorList>
    </citation>
    <scope>NUCLEOTIDE SEQUENCE</scope>
    <source>
        <strain evidence="2">NCPPB 2970</strain>
    </source>
</reference>
<name>A0AAJ3CF67_XANCA</name>
<sequence>MSILVRRRKINVPPGYAERECFLVSYELPLCKSCFVLCHEPSDPEHPSIDPSVMSFFIAEAHELSVRVTGNAHSFVIIHSGGFVRKRHNLHMHVFVIRRRWQKAWLYTLLATIHTTSAIWRAGLRLLGRAPNNSFKPKPLRGSA</sequence>
<reference evidence="2" key="1">
    <citation type="submission" date="2021-10" db="EMBL/GenBank/DDBJ databases">
        <authorList>
            <person name="Hussein R."/>
            <person name="Harrison J."/>
            <person name="Studholme D.J."/>
            <person name="Vicente J."/>
            <person name="Grant M."/>
        </authorList>
    </citation>
    <scope>NUCLEOTIDE SEQUENCE</scope>
    <source>
        <strain evidence="2">NCPPB 2970</strain>
    </source>
</reference>
<keyword evidence="1" id="KW-0812">Transmembrane</keyword>
<keyword evidence="1" id="KW-0472">Membrane</keyword>